<dbReference type="GO" id="GO:0008270">
    <property type="term" value="F:zinc ion binding"/>
    <property type="evidence" value="ECO:0007669"/>
    <property type="project" value="InterPro"/>
</dbReference>
<feature type="repeat" description="PPR" evidence="4">
    <location>
        <begin position="75"/>
        <end position="105"/>
    </location>
</feature>
<dbReference type="FunFam" id="1.25.40.10:FF:000366">
    <property type="entry name" value="Pentatricopeptide (PPR) repeat-containing protein"/>
    <property type="match status" value="1"/>
</dbReference>
<dbReference type="InterPro" id="IPR011990">
    <property type="entry name" value="TPR-like_helical_dom_sf"/>
</dbReference>
<dbReference type="PANTHER" id="PTHR47926:SF542">
    <property type="entry name" value="PENTATRICOPEPTIDE REPEAT-CONTAINING PROTEIN"/>
    <property type="match status" value="1"/>
</dbReference>
<name>V4U4I1_CITCL</name>
<dbReference type="GO" id="GO:0003723">
    <property type="term" value="F:RNA binding"/>
    <property type="evidence" value="ECO:0007669"/>
    <property type="project" value="InterPro"/>
</dbReference>
<keyword evidence="7" id="KW-1185">Reference proteome</keyword>
<dbReference type="NCBIfam" id="TIGR00756">
    <property type="entry name" value="PPR"/>
    <property type="match status" value="4"/>
</dbReference>
<dbReference type="InParanoid" id="V4U4I1"/>
<dbReference type="Proteomes" id="UP000030687">
    <property type="component" value="Unassembled WGS sequence"/>
</dbReference>
<dbReference type="FunCoup" id="V4U4I1">
    <property type="interactions" value="294"/>
</dbReference>
<dbReference type="FunFam" id="1.25.40.10:FF:000475">
    <property type="entry name" value="Pentatricopeptide repeat-containing protein At5g40410, mitochondrial"/>
    <property type="match status" value="1"/>
</dbReference>
<gene>
    <name evidence="6" type="ORF">CICLE_v10014627mg</name>
</gene>
<evidence type="ECO:0000259" key="5">
    <source>
        <dbReference type="Pfam" id="PF14432"/>
    </source>
</evidence>
<feature type="domain" description="DYW" evidence="5">
    <location>
        <begin position="524"/>
        <end position="616"/>
    </location>
</feature>
<keyword evidence="2" id="KW-0677">Repeat</keyword>
<dbReference type="Pfam" id="PF14432">
    <property type="entry name" value="DYW_deaminase"/>
    <property type="match status" value="1"/>
</dbReference>
<dbReference type="GO" id="GO:0009451">
    <property type="term" value="P:RNA modification"/>
    <property type="evidence" value="ECO:0007669"/>
    <property type="project" value="InterPro"/>
</dbReference>
<dbReference type="KEGG" id="cic:CICLE_v10014627mg"/>
<dbReference type="FunFam" id="1.25.40.10:FF:000144">
    <property type="entry name" value="Pentatricopeptide repeat-containing protein, mitochondrial"/>
    <property type="match status" value="1"/>
</dbReference>
<dbReference type="Pfam" id="PF20430">
    <property type="entry name" value="Eplus_motif"/>
    <property type="match status" value="1"/>
</dbReference>
<protein>
    <recommendedName>
        <fullName evidence="5">DYW domain-containing protein</fullName>
    </recommendedName>
</protein>
<dbReference type="EMBL" id="KI536312">
    <property type="protein sequence ID" value="ESR59000.1"/>
    <property type="molecule type" value="Genomic_DNA"/>
</dbReference>
<evidence type="ECO:0000256" key="2">
    <source>
        <dbReference type="ARBA" id="ARBA00022737"/>
    </source>
</evidence>
<evidence type="ECO:0000256" key="4">
    <source>
        <dbReference type="PROSITE-ProRule" id="PRU00708"/>
    </source>
</evidence>
<accession>V4U4I1</accession>
<dbReference type="Gene3D" id="1.25.40.10">
    <property type="entry name" value="Tetratricopeptide repeat domain"/>
    <property type="match status" value="4"/>
</dbReference>
<dbReference type="InterPro" id="IPR046849">
    <property type="entry name" value="E2_motif"/>
</dbReference>
<comment type="similarity">
    <text evidence="1">Belongs to the PPR family. PCMP-H subfamily.</text>
</comment>
<dbReference type="AlphaFoldDB" id="V4U4I1"/>
<evidence type="ECO:0000313" key="7">
    <source>
        <dbReference type="Proteomes" id="UP000030687"/>
    </source>
</evidence>
<dbReference type="Pfam" id="PF20431">
    <property type="entry name" value="E_motif"/>
    <property type="match status" value="1"/>
</dbReference>
<organism evidence="6 7">
    <name type="scientific">Citrus clementina</name>
    <name type="common">Clementine</name>
    <name type="synonym">Citrus deliciosa x Citrus sinensis</name>
    <dbReference type="NCBI Taxonomy" id="85681"/>
    <lineage>
        <taxon>Eukaryota</taxon>
        <taxon>Viridiplantae</taxon>
        <taxon>Streptophyta</taxon>
        <taxon>Embryophyta</taxon>
        <taxon>Tracheophyta</taxon>
        <taxon>Spermatophyta</taxon>
        <taxon>Magnoliopsida</taxon>
        <taxon>eudicotyledons</taxon>
        <taxon>Gunneridae</taxon>
        <taxon>Pentapetalae</taxon>
        <taxon>rosids</taxon>
        <taxon>malvids</taxon>
        <taxon>Sapindales</taxon>
        <taxon>Rutaceae</taxon>
        <taxon>Aurantioideae</taxon>
        <taxon>Citrus</taxon>
    </lineage>
</organism>
<keyword evidence="3" id="KW-0809">Transit peptide</keyword>
<evidence type="ECO:0000313" key="6">
    <source>
        <dbReference type="EMBL" id="ESR59000.1"/>
    </source>
</evidence>
<evidence type="ECO:0000256" key="1">
    <source>
        <dbReference type="ARBA" id="ARBA00006643"/>
    </source>
</evidence>
<dbReference type="FunFam" id="1.25.40.10:FF:000488">
    <property type="entry name" value="Pentatricopeptide repeat-containing protein, mitochondrial"/>
    <property type="match status" value="1"/>
</dbReference>
<dbReference type="Pfam" id="PF13041">
    <property type="entry name" value="PPR_2"/>
    <property type="match status" value="1"/>
</dbReference>
<feature type="repeat" description="PPR" evidence="4">
    <location>
        <begin position="208"/>
        <end position="242"/>
    </location>
</feature>
<dbReference type="PROSITE" id="PS51375">
    <property type="entry name" value="PPR"/>
    <property type="match status" value="4"/>
</dbReference>
<feature type="repeat" description="PPR" evidence="4">
    <location>
        <begin position="309"/>
        <end position="343"/>
    </location>
</feature>
<dbReference type="PANTHER" id="PTHR47926">
    <property type="entry name" value="PENTATRICOPEPTIDE REPEAT-CONTAINING PROTEIN"/>
    <property type="match status" value="1"/>
</dbReference>
<dbReference type="Gramene" id="ESR59000">
    <property type="protein sequence ID" value="ESR59000"/>
    <property type="gene ID" value="CICLE_v10014627mg"/>
</dbReference>
<feature type="repeat" description="PPR" evidence="4">
    <location>
        <begin position="106"/>
        <end position="140"/>
    </location>
</feature>
<reference evidence="6 7" key="1">
    <citation type="submission" date="2013-10" db="EMBL/GenBank/DDBJ databases">
        <authorList>
            <consortium name="International Citrus Genome Consortium"/>
            <person name="Jenkins J."/>
            <person name="Schmutz J."/>
            <person name="Prochnik S."/>
            <person name="Rokhsar D."/>
            <person name="Gmitter F."/>
            <person name="Ollitrault P."/>
            <person name="Machado M."/>
            <person name="Talon M."/>
            <person name="Wincker P."/>
            <person name="Jaillon O."/>
            <person name="Morgante M."/>
        </authorList>
    </citation>
    <scope>NUCLEOTIDE SEQUENCE</scope>
    <source>
        <strain evidence="7">cv. Clemenules</strain>
    </source>
</reference>
<dbReference type="InterPro" id="IPR046848">
    <property type="entry name" value="E_motif"/>
</dbReference>
<proteinExistence type="inferred from homology"/>
<dbReference type="InterPro" id="IPR032867">
    <property type="entry name" value="DYW_dom"/>
</dbReference>
<dbReference type="InterPro" id="IPR046960">
    <property type="entry name" value="PPR_At4g14850-like_plant"/>
</dbReference>
<dbReference type="Pfam" id="PF01535">
    <property type="entry name" value="PPR"/>
    <property type="match status" value="4"/>
</dbReference>
<evidence type="ECO:0000256" key="3">
    <source>
        <dbReference type="ARBA" id="ARBA00022946"/>
    </source>
</evidence>
<sequence length="616" mass="69191">MFYMIAKVFITCHTGNPALNQPYICIQYLLCASANANATELSTLQATLQSCARERAPVRGKVCHAKIIGMGLNNDTLTSNILINFYSKCGLISGARKVFDEMPQRCIVSWNTIIGSYTTNGREQEAVALFINMLREGKTPYSEFTVSSVLCACAAKRDVFECKQLHVFALKAAMDRNVFVGTALLDVYAKCGLISDASRVFESMPERNEVTWSSMVAGFVQNELYEEALILFRRAQVLGLEYNQFTISSVICACAGLAALIQGKQVHAVLCKTGFGSNMFAASSLVDMYAKCGCVVDAYFVFSGIEEKNVVLWNTMISGFSRHARSVEVMILFEKMQQAGLHPNEQTYISVLSACSHIGMVEKGKSYFDLMVKQHNVLPNVFHYSCMIDILGRAGLIHEAYDLILNMPFGATASMWGSLLASCRNYRNLELAEIAAKQLFGMEPDNAGNHLLLSNIYAANRRWEEVARARKLIRDSEVKKEKSKSWVEIKGKVHTFTVGERNHPRIAEIYSKLEKLVEEMKKLGYKPETEHDLHDVEDSRKQELLIHHSEKLALTFGLMCLCPGVPIRIMKNLRICGDCHSFMKFASRIAGRETIVRDLNRFHHFTNGSCSCWDFW</sequence>
<dbReference type="eggNOG" id="KOG4197">
    <property type="taxonomic scope" value="Eukaryota"/>
</dbReference>
<dbReference type="Pfam" id="PF12854">
    <property type="entry name" value="PPR_1"/>
    <property type="match status" value="1"/>
</dbReference>
<dbReference type="InterPro" id="IPR002885">
    <property type="entry name" value="PPR_rpt"/>
</dbReference>
<dbReference type="OMA" id="QLCAKTR"/>